<comment type="caution">
    <text evidence="1">The sequence shown here is derived from an EMBL/GenBank/DDBJ whole genome shotgun (WGS) entry which is preliminary data.</text>
</comment>
<dbReference type="AlphaFoldDB" id="A0A847J076"/>
<evidence type="ECO:0008006" key="3">
    <source>
        <dbReference type="Google" id="ProtNLM"/>
    </source>
</evidence>
<organism evidence="1 2">
    <name type="scientific">Pseudolactococcus chungangensis</name>
    <dbReference type="NCBI Taxonomy" id="451457"/>
    <lineage>
        <taxon>Bacteria</taxon>
        <taxon>Bacillati</taxon>
        <taxon>Bacillota</taxon>
        <taxon>Bacilli</taxon>
        <taxon>Lactobacillales</taxon>
        <taxon>Streptococcaceae</taxon>
        <taxon>Pseudolactococcus</taxon>
    </lineage>
</organism>
<reference evidence="1 2" key="1">
    <citation type="journal article" date="2020" name="Biotechnol. Biofuels">
        <title>New insights from the biogas microbiome by comprehensive genome-resolved metagenomics of nearly 1600 species originating from multiple anaerobic digesters.</title>
        <authorList>
            <person name="Campanaro S."/>
            <person name="Treu L."/>
            <person name="Rodriguez-R L.M."/>
            <person name="Kovalovszki A."/>
            <person name="Ziels R.M."/>
            <person name="Maus I."/>
            <person name="Zhu X."/>
            <person name="Kougias P.G."/>
            <person name="Basile A."/>
            <person name="Luo G."/>
            <person name="Schluter A."/>
            <person name="Konstantinidis K.T."/>
            <person name="Angelidaki I."/>
        </authorList>
    </citation>
    <scope>NUCLEOTIDE SEQUENCE [LARGE SCALE GENOMIC DNA]</scope>
    <source>
        <strain evidence="1">AS27yjCOA_61</strain>
    </source>
</reference>
<dbReference type="Proteomes" id="UP000559962">
    <property type="component" value="Unassembled WGS sequence"/>
</dbReference>
<gene>
    <name evidence="1" type="ORF">GX453_01705</name>
</gene>
<protein>
    <recommendedName>
        <fullName evidence="3">Phage protein</fullName>
    </recommendedName>
</protein>
<name>A0A847J076_9LACT</name>
<dbReference type="EMBL" id="JAAYVO010000019">
    <property type="protein sequence ID" value="NLH34737.1"/>
    <property type="molecule type" value="Genomic_DNA"/>
</dbReference>
<evidence type="ECO:0000313" key="1">
    <source>
        <dbReference type="EMBL" id="NLH34737.1"/>
    </source>
</evidence>
<accession>A0A847J076</accession>
<proteinExistence type="predicted"/>
<sequence>MYLIVGDTDKDCNFNVLAEVTWADKPIYEETAIKYVKSSQLTIPKSIADIIDGYCKHNFTADRLIMMAYRDYQEFNDWIIKDWVKNDNIARAYLAGKALGVDLVKVDEG</sequence>
<evidence type="ECO:0000313" key="2">
    <source>
        <dbReference type="Proteomes" id="UP000559962"/>
    </source>
</evidence>